<evidence type="ECO:0000313" key="2">
    <source>
        <dbReference type="Proteomes" id="UP000186156"/>
    </source>
</evidence>
<dbReference type="OrthoDB" id="2652483at2"/>
<dbReference type="RefSeq" id="WP_076347698.1">
    <property type="nucleotide sequence ID" value="NZ_FTOO01000008.1"/>
</dbReference>
<dbReference type="AlphaFoldDB" id="A0A1N7NF06"/>
<proteinExistence type="predicted"/>
<dbReference type="EMBL" id="FTOO01000008">
    <property type="protein sequence ID" value="SIS96947.1"/>
    <property type="molecule type" value="Genomic_DNA"/>
</dbReference>
<reference evidence="2" key="1">
    <citation type="submission" date="2017-01" db="EMBL/GenBank/DDBJ databases">
        <authorList>
            <person name="Varghese N."/>
            <person name="Submissions S."/>
        </authorList>
    </citation>
    <scope>NUCLEOTIDE SEQUENCE [LARGE SCALE GENOMIC DNA]</scope>
    <source>
        <strain evidence="2">DSM 16176</strain>
    </source>
</reference>
<protein>
    <submittedName>
        <fullName evidence="1">Uncharacterized protein</fullName>
    </submittedName>
</protein>
<sequence>MSRIRIVPIFVTALLMLALLIGGWQAYQHYNLLNPLKQSLRSVAGVEDVDITTGSPDVVVIQLGPFQKLKDGDLQLTYDAISDEIQRKLGTNVSVRIGDAHEGPLTQLFESQFELYIQQGIAKEDYTQMASDVARLAKAYHLNARLTMDNSYIYLQLQKGPYYLYRVIPYASRGGGAAS</sequence>
<gene>
    <name evidence="1" type="ORF">SAMN05421799_10876</name>
</gene>
<organism evidence="1 2">
    <name type="scientific">Alicyclobacillus vulcanalis</name>
    <dbReference type="NCBI Taxonomy" id="252246"/>
    <lineage>
        <taxon>Bacteria</taxon>
        <taxon>Bacillati</taxon>
        <taxon>Bacillota</taxon>
        <taxon>Bacilli</taxon>
        <taxon>Bacillales</taxon>
        <taxon>Alicyclobacillaceae</taxon>
        <taxon>Alicyclobacillus</taxon>
    </lineage>
</organism>
<accession>A0A1N7NF06</accession>
<evidence type="ECO:0000313" key="1">
    <source>
        <dbReference type="EMBL" id="SIS96947.1"/>
    </source>
</evidence>
<name>A0A1N7NF06_9BACL</name>
<dbReference type="Proteomes" id="UP000186156">
    <property type="component" value="Unassembled WGS sequence"/>
</dbReference>
<keyword evidence="2" id="KW-1185">Reference proteome</keyword>
<dbReference type="STRING" id="252246.SAMN05421799_10876"/>